<dbReference type="InterPro" id="IPR009057">
    <property type="entry name" value="Homeodomain-like_sf"/>
</dbReference>
<feature type="domain" description="HTH psq-type" evidence="1">
    <location>
        <begin position="33"/>
        <end position="55"/>
    </location>
</feature>
<organism evidence="2 3">
    <name type="scientific">Penicillium citrinum</name>
    <dbReference type="NCBI Taxonomy" id="5077"/>
    <lineage>
        <taxon>Eukaryota</taxon>
        <taxon>Fungi</taxon>
        <taxon>Dikarya</taxon>
        <taxon>Ascomycota</taxon>
        <taxon>Pezizomycotina</taxon>
        <taxon>Eurotiomycetes</taxon>
        <taxon>Eurotiomycetidae</taxon>
        <taxon>Eurotiales</taxon>
        <taxon>Aspergillaceae</taxon>
        <taxon>Penicillium</taxon>
    </lineage>
</organism>
<dbReference type="RefSeq" id="XP_056500928.1">
    <property type="nucleotide sequence ID" value="XM_056644114.1"/>
</dbReference>
<name>A0A9W9P3R1_PENCI</name>
<dbReference type="Proteomes" id="UP001147733">
    <property type="component" value="Unassembled WGS sequence"/>
</dbReference>
<evidence type="ECO:0000313" key="3">
    <source>
        <dbReference type="Proteomes" id="UP001147733"/>
    </source>
</evidence>
<dbReference type="SUPFAM" id="SSF46689">
    <property type="entry name" value="Homeodomain-like"/>
    <property type="match status" value="1"/>
</dbReference>
<keyword evidence="3" id="KW-1185">Reference proteome</keyword>
<dbReference type="GO" id="GO:0003677">
    <property type="term" value="F:DNA binding"/>
    <property type="evidence" value="ECO:0007669"/>
    <property type="project" value="InterPro"/>
</dbReference>
<proteinExistence type="predicted"/>
<dbReference type="GeneID" id="81383281"/>
<evidence type="ECO:0000313" key="2">
    <source>
        <dbReference type="EMBL" id="KAJ5233428.1"/>
    </source>
</evidence>
<dbReference type="Pfam" id="PF05225">
    <property type="entry name" value="HTH_psq"/>
    <property type="match status" value="1"/>
</dbReference>
<reference evidence="2" key="2">
    <citation type="journal article" date="2023" name="IMA Fungus">
        <title>Comparative genomic study of the Penicillium genus elucidates a diverse pangenome and 15 lateral gene transfer events.</title>
        <authorList>
            <person name="Petersen C."/>
            <person name="Sorensen T."/>
            <person name="Nielsen M.R."/>
            <person name="Sondergaard T.E."/>
            <person name="Sorensen J.L."/>
            <person name="Fitzpatrick D.A."/>
            <person name="Frisvad J.C."/>
            <person name="Nielsen K.L."/>
        </authorList>
    </citation>
    <scope>NUCLEOTIDE SEQUENCE</scope>
    <source>
        <strain evidence="2">IBT 23319</strain>
    </source>
</reference>
<accession>A0A9W9P3R1</accession>
<dbReference type="EMBL" id="JAPQKT010000004">
    <property type="protein sequence ID" value="KAJ5233428.1"/>
    <property type="molecule type" value="Genomic_DNA"/>
</dbReference>
<dbReference type="AlphaFoldDB" id="A0A9W9P3R1"/>
<sequence>MPPNRSGSSHKLANQESKILLVLSDLKEGRIQSLRAAARLYEIPESTLYICVSGTQSRVDQRPNRYKFIQLEEDSRTE</sequence>
<dbReference type="OrthoDB" id="4207519at2759"/>
<protein>
    <recommendedName>
        <fullName evidence="1">HTH psq-type domain-containing protein</fullName>
    </recommendedName>
</protein>
<dbReference type="InterPro" id="IPR007889">
    <property type="entry name" value="HTH_Psq"/>
</dbReference>
<reference evidence="2" key="1">
    <citation type="submission" date="2022-11" db="EMBL/GenBank/DDBJ databases">
        <authorList>
            <person name="Petersen C."/>
        </authorList>
    </citation>
    <scope>NUCLEOTIDE SEQUENCE</scope>
    <source>
        <strain evidence="2">IBT 23319</strain>
    </source>
</reference>
<gene>
    <name evidence="2" type="ORF">N7469_005194</name>
</gene>
<comment type="caution">
    <text evidence="2">The sequence shown here is derived from an EMBL/GenBank/DDBJ whole genome shotgun (WGS) entry which is preliminary data.</text>
</comment>
<evidence type="ECO:0000259" key="1">
    <source>
        <dbReference type="Pfam" id="PF05225"/>
    </source>
</evidence>